<dbReference type="PANTHER" id="PTHR12302">
    <property type="entry name" value="EBNA2 BINDING PROTEIN P100"/>
    <property type="match status" value="1"/>
</dbReference>
<dbReference type="Pfam" id="PF00565">
    <property type="entry name" value="SNase"/>
    <property type="match status" value="1"/>
</dbReference>
<feature type="chain" id="PRO_5045395293" evidence="4">
    <location>
        <begin position="34"/>
        <end position="266"/>
    </location>
</feature>
<dbReference type="PANTHER" id="PTHR12302:SF3">
    <property type="entry name" value="SERINE_THREONINE-PROTEIN KINASE 31"/>
    <property type="match status" value="1"/>
</dbReference>
<feature type="domain" description="TNase-like" evidence="5">
    <location>
        <begin position="38"/>
        <end position="166"/>
    </location>
</feature>
<dbReference type="EMBL" id="BSNJ01000007">
    <property type="protein sequence ID" value="GLQ21904.1"/>
    <property type="molecule type" value="Genomic_DNA"/>
</dbReference>
<name>A0ABQ5V2Z2_9PROT</name>
<evidence type="ECO:0000256" key="1">
    <source>
        <dbReference type="ARBA" id="ARBA00022722"/>
    </source>
</evidence>
<dbReference type="SMART" id="SM00318">
    <property type="entry name" value="SNc"/>
    <property type="match status" value="1"/>
</dbReference>
<gene>
    <name evidence="6" type="ORF">GCM10007854_28590</name>
</gene>
<dbReference type="Gene3D" id="2.40.50.90">
    <property type="match status" value="1"/>
</dbReference>
<accession>A0ABQ5V2Z2</accession>
<evidence type="ECO:0000256" key="4">
    <source>
        <dbReference type="SAM" id="SignalP"/>
    </source>
</evidence>
<dbReference type="Proteomes" id="UP001161390">
    <property type="component" value="Unassembled WGS sequence"/>
</dbReference>
<comment type="caution">
    <text evidence="6">The sequence shown here is derived from an EMBL/GenBank/DDBJ whole genome shotgun (WGS) entry which is preliminary data.</text>
</comment>
<evidence type="ECO:0000256" key="3">
    <source>
        <dbReference type="ARBA" id="ARBA00022801"/>
    </source>
</evidence>
<evidence type="ECO:0000259" key="5">
    <source>
        <dbReference type="PROSITE" id="PS50830"/>
    </source>
</evidence>
<evidence type="ECO:0000313" key="7">
    <source>
        <dbReference type="Proteomes" id="UP001161390"/>
    </source>
</evidence>
<keyword evidence="3" id="KW-0378">Hydrolase</keyword>
<proteinExistence type="predicted"/>
<reference evidence="6" key="1">
    <citation type="journal article" date="2014" name="Int. J. Syst. Evol. Microbiol.">
        <title>Complete genome of a new Firmicutes species belonging to the dominant human colonic microbiota ('Ruminococcus bicirculans') reveals two chromosomes and a selective capacity to utilize plant glucans.</title>
        <authorList>
            <consortium name="NISC Comparative Sequencing Program"/>
            <person name="Wegmann U."/>
            <person name="Louis P."/>
            <person name="Goesmann A."/>
            <person name="Henrissat B."/>
            <person name="Duncan S.H."/>
            <person name="Flint H.J."/>
        </authorList>
    </citation>
    <scope>NUCLEOTIDE SEQUENCE</scope>
    <source>
        <strain evidence="6">NBRC 108216</strain>
    </source>
</reference>
<keyword evidence="7" id="KW-1185">Reference proteome</keyword>
<keyword evidence="1" id="KW-0540">Nuclease</keyword>
<dbReference type="PROSITE" id="PS50830">
    <property type="entry name" value="TNASE_3"/>
    <property type="match status" value="1"/>
</dbReference>
<dbReference type="InterPro" id="IPR016071">
    <property type="entry name" value="Staphylococal_nuclease_OB-fold"/>
</dbReference>
<keyword evidence="2" id="KW-0255">Endonuclease</keyword>
<dbReference type="SUPFAM" id="SSF50199">
    <property type="entry name" value="Staphylococcal nuclease"/>
    <property type="match status" value="1"/>
</dbReference>
<keyword evidence="4" id="KW-0732">Signal</keyword>
<reference evidence="6" key="2">
    <citation type="submission" date="2023-01" db="EMBL/GenBank/DDBJ databases">
        <title>Draft genome sequence of Algimonas porphyrae strain NBRC 108216.</title>
        <authorList>
            <person name="Sun Q."/>
            <person name="Mori K."/>
        </authorList>
    </citation>
    <scope>NUCLEOTIDE SEQUENCE</scope>
    <source>
        <strain evidence="6">NBRC 108216</strain>
    </source>
</reference>
<protein>
    <submittedName>
        <fullName evidence="6">Nuclease</fullName>
    </submittedName>
</protein>
<feature type="signal peptide" evidence="4">
    <location>
        <begin position="1"/>
        <end position="33"/>
    </location>
</feature>
<sequence>MPSRYDIRLRTTRRAALIGGAALTLSIASGMKAADLKPGESGRVKTVPSGDVVNLDSGLRVRLAGIATPRRDDPFAREAREGLAGLVRGREVRLSYGGDPRDRYGRALAQLHTLSPAGGNDLWVQAEMVRLGLARVYSWPDEVLDVDTLYALEAEARQLGRGLWSDATYRIRGPEPNALAQHVDSLQIVEGIVTSTADVRGRAYLNFGADYRTDFTVAVAKKHRKRFTEFDPVDLEGARIRVRGWIELTNGPMIWASHPARIEVLS</sequence>
<dbReference type="InterPro" id="IPR035437">
    <property type="entry name" value="SNase_OB-fold_sf"/>
</dbReference>
<organism evidence="6 7">
    <name type="scientific">Algimonas porphyrae</name>
    <dbReference type="NCBI Taxonomy" id="1128113"/>
    <lineage>
        <taxon>Bacteria</taxon>
        <taxon>Pseudomonadati</taxon>
        <taxon>Pseudomonadota</taxon>
        <taxon>Alphaproteobacteria</taxon>
        <taxon>Maricaulales</taxon>
        <taxon>Robiginitomaculaceae</taxon>
        <taxon>Algimonas</taxon>
    </lineage>
</organism>
<evidence type="ECO:0000313" key="6">
    <source>
        <dbReference type="EMBL" id="GLQ21904.1"/>
    </source>
</evidence>
<evidence type="ECO:0000256" key="2">
    <source>
        <dbReference type="ARBA" id="ARBA00022759"/>
    </source>
</evidence>